<keyword evidence="3" id="KW-1185">Reference proteome</keyword>
<dbReference type="NCBIfam" id="NF033565">
    <property type="entry name" value="trans_MerF"/>
    <property type="match status" value="1"/>
</dbReference>
<protein>
    <submittedName>
        <fullName evidence="2">Mercury resistance system transport protein MerF</fullName>
    </submittedName>
</protein>
<accession>A0A9Y2P360</accession>
<dbReference type="RefSeq" id="WP_270920228.1">
    <property type="nucleotide sequence ID" value="NZ_CP127247.1"/>
</dbReference>
<feature type="transmembrane region" description="Helical" evidence="1">
    <location>
        <begin position="12"/>
        <end position="39"/>
    </location>
</feature>
<keyword evidence="1" id="KW-1133">Transmembrane helix</keyword>
<keyword evidence="1" id="KW-0472">Membrane</keyword>
<dbReference type="InterPro" id="IPR021091">
    <property type="entry name" value="Mercury_ion_transport_MerF"/>
</dbReference>
<evidence type="ECO:0000256" key="1">
    <source>
        <dbReference type="SAM" id="Phobius"/>
    </source>
</evidence>
<keyword evidence="1" id="KW-0812">Transmembrane</keyword>
<dbReference type="KEGG" id="ppso:QPJ95_01900"/>
<dbReference type="Pfam" id="PF11431">
    <property type="entry name" value="Transport_MerF"/>
    <property type="match status" value="1"/>
</dbReference>
<dbReference type="EMBL" id="CP127247">
    <property type="protein sequence ID" value="WIY25727.1"/>
    <property type="molecule type" value="Genomic_DNA"/>
</dbReference>
<reference evidence="2 3" key="1">
    <citation type="submission" date="2023-06" db="EMBL/GenBank/DDBJ databases">
        <title>Parasedimentitalea psychrophila sp. nov., a psychrophilic bacterium isolated from deep-sea sediment.</title>
        <authorList>
            <person name="Li A."/>
        </authorList>
    </citation>
    <scope>NUCLEOTIDE SEQUENCE [LARGE SCALE GENOMIC DNA]</scope>
    <source>
        <strain evidence="2 3">QS115</strain>
    </source>
</reference>
<dbReference type="AlphaFoldDB" id="A0A9Y2P360"/>
<feature type="transmembrane region" description="Helical" evidence="1">
    <location>
        <begin position="45"/>
        <end position="63"/>
    </location>
</feature>
<sequence>MNDKTMLRTGLIGSAIAMLCCLTPLLVVVVAGVGLSAIIGWLDYALFPLFFASLGITAQALWLRAGQPGSNPRRWIMVSVVGLSALLFLLQFHYAFRLSIGAILSVAFYGFWLSRSGTPRGSDRSKT</sequence>
<gene>
    <name evidence="2" type="primary">merF</name>
    <name evidence="2" type="ORF">QPJ95_01900</name>
</gene>
<evidence type="ECO:0000313" key="3">
    <source>
        <dbReference type="Proteomes" id="UP001238334"/>
    </source>
</evidence>
<feature type="transmembrane region" description="Helical" evidence="1">
    <location>
        <begin position="98"/>
        <end position="114"/>
    </location>
</feature>
<dbReference type="Proteomes" id="UP001238334">
    <property type="component" value="Chromosome"/>
</dbReference>
<dbReference type="GO" id="GO:0016020">
    <property type="term" value="C:membrane"/>
    <property type="evidence" value="ECO:0007669"/>
    <property type="project" value="InterPro"/>
</dbReference>
<organism evidence="2 3">
    <name type="scientific">Parasedimentitalea psychrophila</name>
    <dbReference type="NCBI Taxonomy" id="2997337"/>
    <lineage>
        <taxon>Bacteria</taxon>
        <taxon>Pseudomonadati</taxon>
        <taxon>Pseudomonadota</taxon>
        <taxon>Alphaproteobacteria</taxon>
        <taxon>Rhodobacterales</taxon>
        <taxon>Paracoccaceae</taxon>
        <taxon>Parasedimentitalea</taxon>
    </lineage>
</organism>
<feature type="transmembrane region" description="Helical" evidence="1">
    <location>
        <begin position="75"/>
        <end position="92"/>
    </location>
</feature>
<dbReference type="Gene3D" id="1.10.287.910">
    <property type="entry name" value="bacterial mercury transporter, merf"/>
    <property type="match status" value="1"/>
</dbReference>
<name>A0A9Y2P360_9RHOB</name>
<proteinExistence type="predicted"/>
<evidence type="ECO:0000313" key="2">
    <source>
        <dbReference type="EMBL" id="WIY25727.1"/>
    </source>
</evidence>